<evidence type="ECO:0000256" key="3">
    <source>
        <dbReference type="ARBA" id="ARBA00023125"/>
    </source>
</evidence>
<evidence type="ECO:0000313" key="7">
    <source>
        <dbReference type="EMBL" id="GID70418.1"/>
    </source>
</evidence>
<sequence>MPATHGRTGRPPVTSRPEILAAARRLIDADGWEKVTVRRLAAELGIGATTLYHHVRDKDELLVLVLSEYARQVPLPVLPEDPRERIVVAATTIRQALAGWPWAAAEFTTDGLLGRLGGPAVQLVEVIVGAAVECGCTPERAVHVFRSLWYYTVGEILVRIRSRARPPVVFAPADTPHLSAIGERWPALAAQDTYEMGLRALISGLLPE</sequence>
<dbReference type="PRINTS" id="PR00455">
    <property type="entry name" value="HTHTETR"/>
</dbReference>
<keyword evidence="1" id="KW-0678">Repressor</keyword>
<dbReference type="GO" id="GO:0045892">
    <property type="term" value="P:negative regulation of DNA-templated transcription"/>
    <property type="evidence" value="ECO:0007669"/>
    <property type="project" value="InterPro"/>
</dbReference>
<dbReference type="SUPFAM" id="SSF48498">
    <property type="entry name" value="Tetracyclin repressor-like, C-terminal domain"/>
    <property type="match status" value="1"/>
</dbReference>
<evidence type="ECO:0000256" key="1">
    <source>
        <dbReference type="ARBA" id="ARBA00022491"/>
    </source>
</evidence>
<dbReference type="GO" id="GO:0003700">
    <property type="term" value="F:DNA-binding transcription factor activity"/>
    <property type="evidence" value="ECO:0007669"/>
    <property type="project" value="TreeGrafter"/>
</dbReference>
<evidence type="ECO:0000256" key="2">
    <source>
        <dbReference type="ARBA" id="ARBA00023015"/>
    </source>
</evidence>
<name>A0A919MAD7_9ACTN</name>
<dbReference type="GO" id="GO:0000976">
    <property type="term" value="F:transcription cis-regulatory region binding"/>
    <property type="evidence" value="ECO:0007669"/>
    <property type="project" value="TreeGrafter"/>
</dbReference>
<keyword evidence="3 5" id="KW-0238">DNA-binding</keyword>
<dbReference type="Gene3D" id="1.10.10.60">
    <property type="entry name" value="Homeodomain-like"/>
    <property type="match status" value="1"/>
</dbReference>
<dbReference type="Pfam" id="PF02909">
    <property type="entry name" value="TetR_C_1"/>
    <property type="match status" value="1"/>
</dbReference>
<gene>
    <name evidence="7" type="ORF">Acy02nite_82990</name>
</gene>
<keyword evidence="2" id="KW-0805">Transcription regulation</keyword>
<feature type="DNA-binding region" description="H-T-H motif" evidence="5">
    <location>
        <begin position="36"/>
        <end position="55"/>
    </location>
</feature>
<evidence type="ECO:0000256" key="5">
    <source>
        <dbReference type="PROSITE-ProRule" id="PRU00335"/>
    </source>
</evidence>
<dbReference type="EMBL" id="BOMH01000074">
    <property type="protein sequence ID" value="GID70418.1"/>
    <property type="molecule type" value="Genomic_DNA"/>
</dbReference>
<dbReference type="SUPFAM" id="SSF46689">
    <property type="entry name" value="Homeodomain-like"/>
    <property type="match status" value="1"/>
</dbReference>
<accession>A0A919MAD7</accession>
<keyword evidence="8" id="KW-1185">Reference proteome</keyword>
<dbReference type="RefSeq" id="WP_203754186.1">
    <property type="nucleotide sequence ID" value="NZ_BAAAUC010000059.1"/>
</dbReference>
<feature type="domain" description="HTH tetR-type" evidence="6">
    <location>
        <begin position="13"/>
        <end position="73"/>
    </location>
</feature>
<dbReference type="Proteomes" id="UP000619479">
    <property type="component" value="Unassembled WGS sequence"/>
</dbReference>
<dbReference type="AlphaFoldDB" id="A0A919MAD7"/>
<proteinExistence type="predicted"/>
<dbReference type="PANTHER" id="PTHR30055:SF234">
    <property type="entry name" value="HTH-TYPE TRANSCRIPTIONAL REGULATOR BETI"/>
    <property type="match status" value="1"/>
</dbReference>
<dbReference type="PRINTS" id="PR00400">
    <property type="entry name" value="TETREPRESSOR"/>
</dbReference>
<dbReference type="GO" id="GO:0046677">
    <property type="term" value="P:response to antibiotic"/>
    <property type="evidence" value="ECO:0007669"/>
    <property type="project" value="InterPro"/>
</dbReference>
<dbReference type="InterPro" id="IPR001647">
    <property type="entry name" value="HTH_TetR"/>
</dbReference>
<dbReference type="InterPro" id="IPR004111">
    <property type="entry name" value="Repressor_TetR_C"/>
</dbReference>
<dbReference type="PROSITE" id="PS50977">
    <property type="entry name" value="HTH_TETR_2"/>
    <property type="match status" value="1"/>
</dbReference>
<keyword evidence="4" id="KW-0804">Transcription</keyword>
<dbReference type="PANTHER" id="PTHR30055">
    <property type="entry name" value="HTH-TYPE TRANSCRIPTIONAL REGULATOR RUTR"/>
    <property type="match status" value="1"/>
</dbReference>
<dbReference type="InterPro" id="IPR009057">
    <property type="entry name" value="Homeodomain-like_sf"/>
</dbReference>
<dbReference type="Gene3D" id="1.10.357.10">
    <property type="entry name" value="Tetracycline Repressor, domain 2"/>
    <property type="match status" value="1"/>
</dbReference>
<evidence type="ECO:0000256" key="4">
    <source>
        <dbReference type="ARBA" id="ARBA00023163"/>
    </source>
</evidence>
<dbReference type="InterPro" id="IPR050109">
    <property type="entry name" value="HTH-type_TetR-like_transc_reg"/>
</dbReference>
<comment type="caution">
    <text evidence="7">The sequence shown here is derived from an EMBL/GenBank/DDBJ whole genome shotgun (WGS) entry which is preliminary data.</text>
</comment>
<dbReference type="InterPro" id="IPR003012">
    <property type="entry name" value="Tet_transcr_reg_TetR"/>
</dbReference>
<organism evidence="7 8">
    <name type="scientific">Actinoplanes cyaneus</name>
    <dbReference type="NCBI Taxonomy" id="52696"/>
    <lineage>
        <taxon>Bacteria</taxon>
        <taxon>Bacillati</taxon>
        <taxon>Actinomycetota</taxon>
        <taxon>Actinomycetes</taxon>
        <taxon>Micromonosporales</taxon>
        <taxon>Micromonosporaceae</taxon>
        <taxon>Actinoplanes</taxon>
    </lineage>
</organism>
<protein>
    <submittedName>
        <fullName evidence="7">TetR family transcriptional regulator</fullName>
    </submittedName>
</protein>
<reference evidence="7" key="1">
    <citation type="submission" date="2021-01" db="EMBL/GenBank/DDBJ databases">
        <title>Whole genome shotgun sequence of Actinoplanes cyaneus NBRC 14990.</title>
        <authorList>
            <person name="Komaki H."/>
            <person name="Tamura T."/>
        </authorList>
    </citation>
    <scope>NUCLEOTIDE SEQUENCE</scope>
    <source>
        <strain evidence="7">NBRC 14990</strain>
    </source>
</reference>
<evidence type="ECO:0000259" key="6">
    <source>
        <dbReference type="PROSITE" id="PS50977"/>
    </source>
</evidence>
<dbReference type="InterPro" id="IPR036271">
    <property type="entry name" value="Tet_transcr_reg_TetR-rel_C_sf"/>
</dbReference>
<evidence type="ECO:0000313" key="8">
    <source>
        <dbReference type="Proteomes" id="UP000619479"/>
    </source>
</evidence>
<dbReference type="Pfam" id="PF00440">
    <property type="entry name" value="TetR_N"/>
    <property type="match status" value="1"/>
</dbReference>